<dbReference type="InterPro" id="IPR051309">
    <property type="entry name" value="ABCF_ATPase"/>
</dbReference>
<accession>A0A9D2N680</accession>
<dbReference type="NCBIfam" id="NF000355">
    <property type="entry name" value="ribo_prot_ABC_F"/>
    <property type="match status" value="1"/>
</dbReference>
<dbReference type="Pfam" id="PF00005">
    <property type="entry name" value="ABC_tran"/>
    <property type="match status" value="2"/>
</dbReference>
<dbReference type="GO" id="GO:0016887">
    <property type="term" value="F:ATP hydrolysis activity"/>
    <property type="evidence" value="ECO:0007669"/>
    <property type="project" value="InterPro"/>
</dbReference>
<dbReference type="PANTHER" id="PTHR42855">
    <property type="entry name" value="ABC TRANSPORTER ATP-BINDING SUBUNIT"/>
    <property type="match status" value="1"/>
</dbReference>
<keyword evidence="1" id="KW-0547">Nucleotide-binding</keyword>
<dbReference type="CDD" id="cd03221">
    <property type="entry name" value="ABCF_EF-3"/>
    <property type="match status" value="2"/>
</dbReference>
<keyword evidence="2" id="KW-0067">ATP-binding</keyword>
<dbReference type="SMART" id="SM00382">
    <property type="entry name" value="AAA"/>
    <property type="match status" value="2"/>
</dbReference>
<feature type="coiled-coil region" evidence="3">
    <location>
        <begin position="269"/>
        <end position="300"/>
    </location>
</feature>
<reference evidence="5" key="1">
    <citation type="journal article" date="2021" name="PeerJ">
        <title>Extensive microbial diversity within the chicken gut microbiome revealed by metagenomics and culture.</title>
        <authorList>
            <person name="Gilroy R."/>
            <person name="Ravi A."/>
            <person name="Getino M."/>
            <person name="Pursley I."/>
            <person name="Horton D.L."/>
            <person name="Alikhan N.F."/>
            <person name="Baker D."/>
            <person name="Gharbi K."/>
            <person name="Hall N."/>
            <person name="Watson M."/>
            <person name="Adriaenssens E.M."/>
            <person name="Foster-Nyarko E."/>
            <person name="Jarju S."/>
            <person name="Secka A."/>
            <person name="Antonio M."/>
            <person name="Oren A."/>
            <person name="Chaudhuri R.R."/>
            <person name="La Ragione R."/>
            <person name="Hildebrand F."/>
            <person name="Pallen M.J."/>
        </authorList>
    </citation>
    <scope>NUCLEOTIDE SEQUENCE</scope>
    <source>
        <strain evidence="5">ChiSxjej6B18-287</strain>
    </source>
</reference>
<dbReference type="InterPro" id="IPR027417">
    <property type="entry name" value="P-loop_NTPase"/>
</dbReference>
<proteinExistence type="predicted"/>
<keyword evidence="3" id="KW-0175">Coiled coil</keyword>
<dbReference type="PROSITE" id="PS00211">
    <property type="entry name" value="ABC_TRANSPORTER_1"/>
    <property type="match status" value="1"/>
</dbReference>
<dbReference type="EMBL" id="DWWV01000173">
    <property type="protein sequence ID" value="HJC11631.1"/>
    <property type="molecule type" value="Genomic_DNA"/>
</dbReference>
<dbReference type="Proteomes" id="UP000823893">
    <property type="component" value="Unassembled WGS sequence"/>
</dbReference>
<dbReference type="InterPro" id="IPR003439">
    <property type="entry name" value="ABC_transporter-like_ATP-bd"/>
</dbReference>
<organism evidence="5 6">
    <name type="scientific">Candidatus Blautia merdigallinarum</name>
    <dbReference type="NCBI Taxonomy" id="2838495"/>
    <lineage>
        <taxon>Bacteria</taxon>
        <taxon>Bacillati</taxon>
        <taxon>Bacillota</taxon>
        <taxon>Clostridia</taxon>
        <taxon>Lachnospirales</taxon>
        <taxon>Lachnospiraceae</taxon>
        <taxon>Blautia</taxon>
    </lineage>
</organism>
<comment type="caution">
    <text evidence="5">The sequence shown here is derived from an EMBL/GenBank/DDBJ whole genome shotgun (WGS) entry which is preliminary data.</text>
</comment>
<evidence type="ECO:0000259" key="4">
    <source>
        <dbReference type="PROSITE" id="PS50893"/>
    </source>
</evidence>
<sequence>MSQINVSGLTFGYEGSFNNIFENVSFSIDTEWKLGFAGRNGKGKTTFLKLLLGEYTYKGSIAASTCFDYFPYALKAEDRVKPAVEFLEELKPGCEQWRVFCEMDKLGLGGDLLYRRFDTLSFGEQTKLLLAVLFSGENDFLLLDEPTNHLDQESRESVKAYLRGKKGFILVSHDRDLLDACIDHILVLNRKSIEIQSGNFSTWEENKRRKDEFAKRENEKHRKTIGKLKEAAGQSKKWAEKNESSKIGFDPAKEHDRSIATRAYIGAKTKKMQSRVKQMEKRMEREIQEQEGLLQDIEEIAALKMEPLKYHKDRLAEARGYGLGYPDSKVLFKELDFEIAQGERIFITGRNGQGKSSLLKMIVEKAAESPQFQEGEGPVETGELKIASGLIVSYISQDTSFLKGSIREFCQERKLEESLFCAILRQLDMDRNQFRKNMEEFSEGQKKKVLLAASLLTPAHLYIWDEPLNYIDVFSRVQIEDLLLRYRPTLLAVEHDVRFRERTATRVISLDKETQKM</sequence>
<protein>
    <submittedName>
        <fullName evidence="5">ABC-F type ribosomal protection protein</fullName>
    </submittedName>
</protein>
<gene>
    <name evidence="5" type="primary">abc-f</name>
    <name evidence="5" type="ORF">H9935_12680</name>
</gene>
<dbReference type="InterPro" id="IPR003593">
    <property type="entry name" value="AAA+_ATPase"/>
</dbReference>
<feature type="domain" description="ABC transporter" evidence="4">
    <location>
        <begin position="4"/>
        <end position="215"/>
    </location>
</feature>
<evidence type="ECO:0000313" key="6">
    <source>
        <dbReference type="Proteomes" id="UP000823893"/>
    </source>
</evidence>
<reference evidence="5" key="2">
    <citation type="submission" date="2021-04" db="EMBL/GenBank/DDBJ databases">
        <authorList>
            <person name="Gilroy R."/>
        </authorList>
    </citation>
    <scope>NUCLEOTIDE SEQUENCE</scope>
    <source>
        <strain evidence="5">ChiSxjej6B18-287</strain>
    </source>
</reference>
<evidence type="ECO:0000313" key="5">
    <source>
        <dbReference type="EMBL" id="HJC11631.1"/>
    </source>
</evidence>
<dbReference type="Gene3D" id="3.40.50.300">
    <property type="entry name" value="P-loop containing nucleotide triphosphate hydrolases"/>
    <property type="match status" value="2"/>
</dbReference>
<dbReference type="PANTHER" id="PTHR42855:SF2">
    <property type="entry name" value="DRUG RESISTANCE ABC TRANSPORTER,ATP-BINDING PROTEIN"/>
    <property type="match status" value="1"/>
</dbReference>
<name>A0A9D2N680_9FIRM</name>
<dbReference type="SUPFAM" id="SSF52540">
    <property type="entry name" value="P-loop containing nucleoside triphosphate hydrolases"/>
    <property type="match status" value="2"/>
</dbReference>
<dbReference type="AlphaFoldDB" id="A0A9D2N680"/>
<evidence type="ECO:0000256" key="3">
    <source>
        <dbReference type="SAM" id="Coils"/>
    </source>
</evidence>
<evidence type="ECO:0000256" key="2">
    <source>
        <dbReference type="ARBA" id="ARBA00022840"/>
    </source>
</evidence>
<dbReference type="PROSITE" id="PS50893">
    <property type="entry name" value="ABC_TRANSPORTER_2"/>
    <property type="match status" value="1"/>
</dbReference>
<dbReference type="InterPro" id="IPR017871">
    <property type="entry name" value="ABC_transporter-like_CS"/>
</dbReference>
<dbReference type="GO" id="GO:0005524">
    <property type="term" value="F:ATP binding"/>
    <property type="evidence" value="ECO:0007669"/>
    <property type="project" value="UniProtKB-KW"/>
</dbReference>
<evidence type="ECO:0000256" key="1">
    <source>
        <dbReference type="ARBA" id="ARBA00022741"/>
    </source>
</evidence>